<protein>
    <submittedName>
        <fullName evidence="3">Transposase</fullName>
    </submittedName>
</protein>
<proteinExistence type="predicted"/>
<evidence type="ECO:0000313" key="3">
    <source>
        <dbReference type="EMBL" id="QRW26419.1"/>
    </source>
</evidence>
<evidence type="ECO:0000259" key="1">
    <source>
        <dbReference type="Pfam" id="PF13358"/>
    </source>
</evidence>
<dbReference type="GeneID" id="67034358"/>
<dbReference type="Pfam" id="PF13358">
    <property type="entry name" value="DDE_3"/>
    <property type="match status" value="1"/>
</dbReference>
<dbReference type="InterPro" id="IPR036397">
    <property type="entry name" value="RNaseH_sf"/>
</dbReference>
<dbReference type="Proteomes" id="UP000650533">
    <property type="component" value="Chromosome 15"/>
</dbReference>
<dbReference type="InterPro" id="IPR043502">
    <property type="entry name" value="DNA/RNA_pol_sf"/>
</dbReference>
<gene>
    <name evidence="3" type="ORF">RhiXN_12080</name>
</gene>
<feature type="domain" description="Reverse transcriptase/retrotransposon-derived protein RNase H-like" evidence="2">
    <location>
        <begin position="295"/>
        <end position="391"/>
    </location>
</feature>
<name>A0A8H8P6H2_9AGAM</name>
<accession>A0A8H8P6H2</accession>
<dbReference type="InterPro" id="IPR038717">
    <property type="entry name" value="Tc1-like_DDE_dom"/>
</dbReference>
<dbReference type="Pfam" id="PF17919">
    <property type="entry name" value="RT_RNaseH_2"/>
    <property type="match status" value="1"/>
</dbReference>
<dbReference type="RefSeq" id="XP_043186656.1">
    <property type="nucleotide sequence ID" value="XM_043331895.1"/>
</dbReference>
<evidence type="ECO:0000313" key="4">
    <source>
        <dbReference type="Proteomes" id="UP000650533"/>
    </source>
</evidence>
<dbReference type="EMBL" id="CP059672">
    <property type="protein sequence ID" value="QRW26419.1"/>
    <property type="molecule type" value="Genomic_DNA"/>
</dbReference>
<dbReference type="CDD" id="cd09274">
    <property type="entry name" value="RNase_HI_RT_Ty3"/>
    <property type="match status" value="1"/>
</dbReference>
<dbReference type="PANTHER" id="PTHR34072">
    <property type="entry name" value="ENZYMATIC POLYPROTEIN-RELATED"/>
    <property type="match status" value="1"/>
</dbReference>
<dbReference type="InterPro" id="IPR041577">
    <property type="entry name" value="RT_RNaseH_2"/>
</dbReference>
<dbReference type="AlphaFoldDB" id="A0A8H8P6H2"/>
<reference evidence="3" key="1">
    <citation type="submission" date="2020-05" db="EMBL/GenBank/DDBJ databases">
        <title>Evolutionary and genomic comparisons of hybrid uninucleate and nonhybrid Rhizoctonia fungi.</title>
        <authorList>
            <person name="Li C."/>
            <person name="Chen X."/>
        </authorList>
    </citation>
    <scope>NUCLEOTIDE SEQUENCE</scope>
    <source>
        <strain evidence="3">AG-1 IA</strain>
    </source>
</reference>
<sequence length="441" mass="49666">MPKALPPSDVQNVVDKFKKGLHYSEIHSQTGVSTGMISRIRAMHFPELPKHSGGHPSKLSPTNICHATHLLTGPAPTTPCLVAQEISSTNGVPVSSLNVHWAVQKAGVVPFVKPKKPAMTKEHIKACYEFAMAHQHWTIDDWKRIQWSNETKFNRFGSDGHHYAYKGLARHLSPTRSSKHHKHGGGHIMIRACMGWEGSGLMCKIDGSLTATPQILAWASMQPLLDMEKVIFKQDNASSHKAHVVKDWFQENGLEVFEWPANSPDLNPIENLWDQVKRELYSYETPASGMLESWEREAFQGLKDALTNVPVLCHANPTKPYFLEADASGAALGSILSQHQEDGCLHPLGFLSESFKGAKQNYDMHDKELLAIMRSFEYWHIFLEGTAHPITVFTNHQNLEYWKESHTFNCHHTQWHLLLAGYNLQIVYHPSKQSSKPDALS</sequence>
<feature type="domain" description="Tc1-like transposase DDE" evidence="1">
    <location>
        <begin position="147"/>
        <end position="281"/>
    </location>
</feature>
<dbReference type="SUPFAM" id="SSF56672">
    <property type="entry name" value="DNA/RNA polymerases"/>
    <property type="match status" value="1"/>
</dbReference>
<dbReference type="PANTHER" id="PTHR34072:SF52">
    <property type="entry name" value="RIBONUCLEASE H"/>
    <property type="match status" value="1"/>
</dbReference>
<evidence type="ECO:0000259" key="2">
    <source>
        <dbReference type="Pfam" id="PF17919"/>
    </source>
</evidence>
<dbReference type="Gene3D" id="3.30.420.10">
    <property type="entry name" value="Ribonuclease H-like superfamily/Ribonuclease H"/>
    <property type="match status" value="1"/>
</dbReference>
<dbReference type="GO" id="GO:0003676">
    <property type="term" value="F:nucleic acid binding"/>
    <property type="evidence" value="ECO:0007669"/>
    <property type="project" value="InterPro"/>
</dbReference>
<dbReference type="KEGG" id="rsx:RhiXN_12080"/>
<organism evidence="3 4">
    <name type="scientific">Rhizoctonia solani</name>
    <dbReference type="NCBI Taxonomy" id="456999"/>
    <lineage>
        <taxon>Eukaryota</taxon>
        <taxon>Fungi</taxon>
        <taxon>Dikarya</taxon>
        <taxon>Basidiomycota</taxon>
        <taxon>Agaricomycotina</taxon>
        <taxon>Agaricomycetes</taxon>
        <taxon>Cantharellales</taxon>
        <taxon>Ceratobasidiaceae</taxon>
        <taxon>Rhizoctonia</taxon>
    </lineage>
</organism>